<proteinExistence type="predicted"/>
<organism evidence="1">
    <name type="scientific">Pseudomonas phage Pyxpy01</name>
    <dbReference type="NCBI Taxonomy" id="3138546"/>
    <lineage>
        <taxon>Viruses</taxon>
    </lineage>
</organism>
<evidence type="ECO:0000313" key="1">
    <source>
        <dbReference type="EMBL" id="XAI69341.1"/>
    </source>
</evidence>
<gene>
    <name evidence="1" type="ORF">Pyxpy01_00043</name>
</gene>
<sequence length="137" mass="16091">MEKAVWVNSYPKYELERKRLKETNDCTVISFCEVWGAPYEAARTHLSRQFKRPARSGPSWASCDDAVARCPKTKMERLWSTKEPDKMITINQFCKKYPEGRYWVFVRGHALAIIDGVVHDHSHKPRRKVKLAFRVHV</sequence>
<dbReference type="EMBL" id="PP179310">
    <property type="protein sequence ID" value="XAI69341.1"/>
    <property type="molecule type" value="Genomic_DNA"/>
</dbReference>
<protein>
    <submittedName>
        <fullName evidence="1">Uncharacterized protein</fullName>
    </submittedName>
</protein>
<reference evidence="1" key="1">
    <citation type="journal article" date="2024" name="J. Gen. Virol.">
        <title>Novel phages of Pseudomonas syringae unveil numerous potential auxiliary metabolic genes.</title>
        <authorList>
            <person name="Feltin C."/>
            <person name="Garneau J.R."/>
            <person name="Morris C.E."/>
            <person name="Berard A."/>
            <person name="Torres-Barcelo C."/>
        </authorList>
    </citation>
    <scope>NUCLEOTIDE SEQUENCE</scope>
</reference>
<accession>A0AAU6VXR8</accession>
<name>A0AAU6VXR8_9VIRU</name>